<gene>
    <name evidence="5" type="primary">nagZ</name>
    <name evidence="5" type="ORF">KAK06_15645</name>
</gene>
<keyword evidence="2 5" id="KW-0378">Hydrolase</keyword>
<evidence type="ECO:0000313" key="6">
    <source>
        <dbReference type="Proteomes" id="UP000678374"/>
    </source>
</evidence>
<comment type="caution">
    <text evidence="5">The sequence shown here is derived from an EMBL/GenBank/DDBJ whole genome shotgun (WGS) entry which is preliminary data.</text>
</comment>
<dbReference type="GO" id="GO:0005975">
    <property type="term" value="P:carbohydrate metabolic process"/>
    <property type="evidence" value="ECO:0007669"/>
    <property type="project" value="InterPro"/>
</dbReference>
<evidence type="ECO:0000256" key="1">
    <source>
        <dbReference type="ARBA" id="ARBA00005336"/>
    </source>
</evidence>
<dbReference type="InterPro" id="IPR001764">
    <property type="entry name" value="Glyco_hydro_3_N"/>
</dbReference>
<sequence>MSSIAHMDRSDALRLAASLVMIDIEGTALNAAEIELLRRRPVRAVCLFRKNLDGLAGTRRLTAHLHALLGTKALVAMDQEGGAVSRATFVPVGPAGMALGAVGDADIARQVGAATARSMAWLGVNWNFAPVLDVNSNPANPVIGERSFSDDPDEVSRLAGAWMAGSLLEGVACCVKHFPGHGDTHEDSHHALPEVDKTLAELEALELRPFHALHEQAPALMTAHIVYRQLDADRPATLSRFFLTELLRHRIGYQGVVITDALMMRAIADRWGHARAAVLALAAGADMVLAQGSLQEQEDTVDAVADALVDGRLDPAQLQRASQRIDALAERFPARLRDVDAARWTADMQLMQLTAERALTTLRAAQAPRGPLRVITQAEVASDGVSEAGPSAQELASLWPRGTDIEWLVVPRLVAMRGQDIPRDHRCNVLASNTRQRYPSAARDWPIDLHLALWNPFQALDLNAPTVLTWGYDAPALRALSAWLAGHLTATGRPPIRALEMS</sequence>
<keyword evidence="3 5" id="KW-0326">Glycosidase</keyword>
<dbReference type="NCBIfam" id="NF003740">
    <property type="entry name" value="PRK05337.1"/>
    <property type="match status" value="1"/>
</dbReference>
<dbReference type="EMBL" id="JAGQDE010000014">
    <property type="protein sequence ID" value="MBQ0960388.1"/>
    <property type="molecule type" value="Genomic_DNA"/>
</dbReference>
<dbReference type="PRINTS" id="PR00133">
    <property type="entry name" value="GLHYDRLASE3"/>
</dbReference>
<keyword evidence="6" id="KW-1185">Reference proteome</keyword>
<dbReference type="GO" id="GO:0009254">
    <property type="term" value="P:peptidoglycan turnover"/>
    <property type="evidence" value="ECO:0007669"/>
    <property type="project" value="TreeGrafter"/>
</dbReference>
<dbReference type="SUPFAM" id="SSF51445">
    <property type="entry name" value="(Trans)glycosidases"/>
    <property type="match status" value="1"/>
</dbReference>
<evidence type="ECO:0000259" key="4">
    <source>
        <dbReference type="Pfam" id="PF00933"/>
    </source>
</evidence>
<evidence type="ECO:0000313" key="5">
    <source>
        <dbReference type="EMBL" id="MBQ0960388.1"/>
    </source>
</evidence>
<dbReference type="InterPro" id="IPR050226">
    <property type="entry name" value="NagZ_Beta-hexosaminidase"/>
</dbReference>
<dbReference type="Gene3D" id="3.20.20.300">
    <property type="entry name" value="Glycoside hydrolase, family 3, N-terminal domain"/>
    <property type="match status" value="1"/>
</dbReference>
<accession>A0A941BKY3</accession>
<dbReference type="Pfam" id="PF00933">
    <property type="entry name" value="Glyco_hydro_3"/>
    <property type="match status" value="1"/>
</dbReference>
<organism evidence="5 6">
    <name type="scientific">Ideonella aquatica</name>
    <dbReference type="NCBI Taxonomy" id="2824119"/>
    <lineage>
        <taxon>Bacteria</taxon>
        <taxon>Pseudomonadati</taxon>
        <taxon>Pseudomonadota</taxon>
        <taxon>Betaproteobacteria</taxon>
        <taxon>Burkholderiales</taxon>
        <taxon>Sphaerotilaceae</taxon>
        <taxon>Ideonella</taxon>
    </lineage>
</organism>
<dbReference type="EC" id="3.2.1.52" evidence="5"/>
<proteinExistence type="inferred from homology"/>
<evidence type="ECO:0000256" key="3">
    <source>
        <dbReference type="ARBA" id="ARBA00023295"/>
    </source>
</evidence>
<dbReference type="InterPro" id="IPR036962">
    <property type="entry name" value="Glyco_hydro_3_N_sf"/>
</dbReference>
<dbReference type="AlphaFoldDB" id="A0A941BKY3"/>
<comment type="similarity">
    <text evidence="1">Belongs to the glycosyl hydrolase 3 family.</text>
</comment>
<evidence type="ECO:0000256" key="2">
    <source>
        <dbReference type="ARBA" id="ARBA00022801"/>
    </source>
</evidence>
<reference evidence="5" key="1">
    <citation type="submission" date="2021-04" db="EMBL/GenBank/DDBJ databases">
        <title>The genome sequence of Ideonella sp. 4Y11.</title>
        <authorList>
            <person name="Liu Y."/>
        </authorList>
    </citation>
    <scope>NUCLEOTIDE SEQUENCE</scope>
    <source>
        <strain evidence="5">4Y11</strain>
    </source>
</reference>
<dbReference type="PANTHER" id="PTHR30480:SF16">
    <property type="entry name" value="GLYCOSIDE HYDROLASE FAMILY 3 DOMAIN PROTEIN"/>
    <property type="match status" value="1"/>
</dbReference>
<dbReference type="RefSeq" id="WP_210803064.1">
    <property type="nucleotide sequence ID" value="NZ_JAGQDE010000014.1"/>
</dbReference>
<dbReference type="Proteomes" id="UP000678374">
    <property type="component" value="Unassembled WGS sequence"/>
</dbReference>
<name>A0A941BKY3_9BURK</name>
<dbReference type="InterPro" id="IPR017853">
    <property type="entry name" value="GH"/>
</dbReference>
<protein>
    <submittedName>
        <fullName evidence="5">Beta-N-acetylhexosaminidase</fullName>
        <ecNumber evidence="5">3.2.1.52</ecNumber>
    </submittedName>
</protein>
<dbReference type="GO" id="GO:0004563">
    <property type="term" value="F:beta-N-acetylhexosaminidase activity"/>
    <property type="evidence" value="ECO:0007669"/>
    <property type="project" value="UniProtKB-EC"/>
</dbReference>
<feature type="domain" description="Glycoside hydrolase family 3 N-terminal" evidence="4">
    <location>
        <begin position="19"/>
        <end position="326"/>
    </location>
</feature>
<dbReference type="PANTHER" id="PTHR30480">
    <property type="entry name" value="BETA-HEXOSAMINIDASE-RELATED"/>
    <property type="match status" value="1"/>
</dbReference>